<dbReference type="EMBL" id="QGKY02000164">
    <property type="protein sequence ID" value="KAF2595352.1"/>
    <property type="molecule type" value="Genomic_DNA"/>
</dbReference>
<name>A0A8S9KMU6_BRACR</name>
<sequence>MVGRELCVAPLIWLNSVFAHMEKIIHHPSAKDSGWPQVFGVSLSENELSDHLGKRLDHPSLLATSLLLALRYAFSGSSGDPSGEFEEDDYTLTLIKPSRIPSQEVSRSQEHLKQDLYKLTKKNQTEIWRKRKRSKVVG</sequence>
<dbReference type="AlphaFoldDB" id="A0A8S9KMU6"/>
<organism evidence="1">
    <name type="scientific">Brassica cretica</name>
    <name type="common">Mustard</name>
    <dbReference type="NCBI Taxonomy" id="69181"/>
    <lineage>
        <taxon>Eukaryota</taxon>
        <taxon>Viridiplantae</taxon>
        <taxon>Streptophyta</taxon>
        <taxon>Embryophyta</taxon>
        <taxon>Tracheophyta</taxon>
        <taxon>Spermatophyta</taxon>
        <taxon>Magnoliopsida</taxon>
        <taxon>eudicotyledons</taxon>
        <taxon>Gunneridae</taxon>
        <taxon>Pentapetalae</taxon>
        <taxon>rosids</taxon>
        <taxon>malvids</taxon>
        <taxon>Brassicales</taxon>
        <taxon>Brassicaceae</taxon>
        <taxon>Brassiceae</taxon>
        <taxon>Brassica</taxon>
    </lineage>
</organism>
<comment type="caution">
    <text evidence="1">The sequence shown here is derived from an EMBL/GenBank/DDBJ whole genome shotgun (WGS) entry which is preliminary data.</text>
</comment>
<dbReference type="EMBL" id="QGKW02000276">
    <property type="protein sequence ID" value="KAF2606778.1"/>
    <property type="molecule type" value="Genomic_DNA"/>
</dbReference>
<proteinExistence type="predicted"/>
<dbReference type="Proteomes" id="UP000712281">
    <property type="component" value="Unassembled WGS sequence"/>
</dbReference>
<reference evidence="1" key="1">
    <citation type="submission" date="2019-12" db="EMBL/GenBank/DDBJ databases">
        <title>Genome sequencing and annotation of Brassica cretica.</title>
        <authorList>
            <person name="Studholme D.J."/>
            <person name="Sarris P.F."/>
        </authorList>
    </citation>
    <scope>NUCLEOTIDE SEQUENCE</scope>
    <source>
        <strain evidence="2">PFS-001/15</strain>
        <strain evidence="1">PFS-102/07</strain>
        <tissue evidence="1">Leaf</tissue>
    </source>
</reference>
<accession>A0A8S9KMU6</accession>
<evidence type="ECO:0000313" key="2">
    <source>
        <dbReference type="EMBL" id="KAF2606778.1"/>
    </source>
</evidence>
<gene>
    <name evidence="2" type="ORF">F2Q68_00045614</name>
    <name evidence="1" type="ORF">F2Q70_00044665</name>
</gene>
<evidence type="ECO:0000313" key="1">
    <source>
        <dbReference type="EMBL" id="KAF2595352.1"/>
    </source>
</evidence>
<protein>
    <submittedName>
        <fullName evidence="1">Uncharacterized protein</fullName>
    </submittedName>
</protein>